<evidence type="ECO:0000256" key="1">
    <source>
        <dbReference type="SAM" id="MobiDB-lite"/>
    </source>
</evidence>
<feature type="region of interest" description="Disordered" evidence="1">
    <location>
        <begin position="1"/>
        <end position="29"/>
    </location>
</feature>
<proteinExistence type="predicted"/>
<reference evidence="3" key="1">
    <citation type="submission" date="2022-11" db="UniProtKB">
        <authorList>
            <consortium name="WormBaseParasite"/>
        </authorList>
    </citation>
    <scope>IDENTIFICATION</scope>
</reference>
<evidence type="ECO:0000313" key="2">
    <source>
        <dbReference type="Proteomes" id="UP000887540"/>
    </source>
</evidence>
<dbReference type="WBParaSite" id="ACRNAN_scaffold12600.g32168.t1">
    <property type="protein sequence ID" value="ACRNAN_scaffold12600.g32168.t1"/>
    <property type="gene ID" value="ACRNAN_scaffold12600.g32168"/>
</dbReference>
<accession>A0A914CNR3</accession>
<organism evidence="2 3">
    <name type="scientific">Acrobeloides nanus</name>
    <dbReference type="NCBI Taxonomy" id="290746"/>
    <lineage>
        <taxon>Eukaryota</taxon>
        <taxon>Metazoa</taxon>
        <taxon>Ecdysozoa</taxon>
        <taxon>Nematoda</taxon>
        <taxon>Chromadorea</taxon>
        <taxon>Rhabditida</taxon>
        <taxon>Tylenchina</taxon>
        <taxon>Cephalobomorpha</taxon>
        <taxon>Cephaloboidea</taxon>
        <taxon>Cephalobidae</taxon>
        <taxon>Acrobeloides</taxon>
    </lineage>
</organism>
<evidence type="ECO:0000313" key="3">
    <source>
        <dbReference type="WBParaSite" id="ACRNAN_scaffold12600.g32168.t1"/>
    </source>
</evidence>
<protein>
    <submittedName>
        <fullName evidence="3">Uncharacterized protein</fullName>
    </submittedName>
</protein>
<keyword evidence="2" id="KW-1185">Reference proteome</keyword>
<dbReference type="AlphaFoldDB" id="A0A914CNR3"/>
<sequence length="100" mass="11317">MNDLQQWRIQGGAKKQKATATDKEAEDQEFTRFERDGLLNLEHLGGGSMLEAPPVDWSVEEEFSEGMERYPQDIIDKGVDDFPKCLKKCIEAGGGHFENK</sequence>
<name>A0A914CNR3_9BILA</name>
<dbReference type="Proteomes" id="UP000887540">
    <property type="component" value="Unplaced"/>
</dbReference>